<dbReference type="Pfam" id="PF01757">
    <property type="entry name" value="Acyl_transf_3"/>
    <property type="match status" value="1"/>
</dbReference>
<feature type="domain" description="Acyltransferase 3" evidence="2">
    <location>
        <begin position="28"/>
        <end position="303"/>
    </location>
</feature>
<dbReference type="EMBL" id="AP026866">
    <property type="protein sequence ID" value="BDS07629.1"/>
    <property type="molecule type" value="Genomic_DNA"/>
</dbReference>
<dbReference type="PANTHER" id="PTHR23028">
    <property type="entry name" value="ACETYLTRANSFERASE"/>
    <property type="match status" value="1"/>
</dbReference>
<feature type="transmembrane region" description="Helical" evidence="1">
    <location>
        <begin position="111"/>
        <end position="133"/>
    </location>
</feature>
<accession>A0AAT9FNQ6</accession>
<dbReference type="KEGG" id="osu:NT6N_26690"/>
<dbReference type="InterPro" id="IPR050879">
    <property type="entry name" value="Acyltransferase_3"/>
</dbReference>
<proteinExistence type="predicted"/>
<name>A0AAT9FNQ6_9BACT</name>
<dbReference type="PANTHER" id="PTHR23028:SF53">
    <property type="entry name" value="ACYL_TRANSF_3 DOMAIN-CONTAINING PROTEIN"/>
    <property type="match status" value="1"/>
</dbReference>
<dbReference type="GO" id="GO:0000271">
    <property type="term" value="P:polysaccharide biosynthetic process"/>
    <property type="evidence" value="ECO:0007669"/>
    <property type="project" value="TreeGrafter"/>
</dbReference>
<feature type="transmembrane region" description="Helical" evidence="1">
    <location>
        <begin position="71"/>
        <end position="91"/>
    </location>
</feature>
<evidence type="ECO:0000313" key="3">
    <source>
        <dbReference type="EMBL" id="BDS07629.1"/>
    </source>
</evidence>
<organism evidence="3">
    <name type="scientific">Oceaniferula spumae</name>
    <dbReference type="NCBI Taxonomy" id="2979115"/>
    <lineage>
        <taxon>Bacteria</taxon>
        <taxon>Pseudomonadati</taxon>
        <taxon>Verrucomicrobiota</taxon>
        <taxon>Verrucomicrobiia</taxon>
        <taxon>Verrucomicrobiales</taxon>
        <taxon>Verrucomicrobiaceae</taxon>
        <taxon>Oceaniferula</taxon>
    </lineage>
</organism>
<reference evidence="3" key="1">
    <citation type="submission" date="2024-07" db="EMBL/GenBank/DDBJ databases">
        <title>Complete genome sequence of Verrucomicrobiaceae bacterium NT6N.</title>
        <authorList>
            <person name="Huang C."/>
            <person name="Takami H."/>
            <person name="Hamasaki K."/>
        </authorList>
    </citation>
    <scope>NUCLEOTIDE SEQUENCE</scope>
    <source>
        <strain evidence="3">NT6N</strain>
    </source>
</reference>
<dbReference type="GO" id="GO:0016747">
    <property type="term" value="F:acyltransferase activity, transferring groups other than amino-acyl groups"/>
    <property type="evidence" value="ECO:0007669"/>
    <property type="project" value="InterPro"/>
</dbReference>
<feature type="transmembrane region" description="Helical" evidence="1">
    <location>
        <begin position="29"/>
        <end position="50"/>
    </location>
</feature>
<protein>
    <submittedName>
        <fullName evidence="3">LPS biosynthesis protein</fullName>
    </submittedName>
</protein>
<feature type="transmembrane region" description="Helical" evidence="1">
    <location>
        <begin position="178"/>
        <end position="197"/>
    </location>
</feature>
<dbReference type="InterPro" id="IPR002656">
    <property type="entry name" value="Acyl_transf_3_dom"/>
</dbReference>
<evidence type="ECO:0000256" key="1">
    <source>
        <dbReference type="SAM" id="Phobius"/>
    </source>
</evidence>
<feature type="transmembrane region" description="Helical" evidence="1">
    <location>
        <begin position="209"/>
        <end position="227"/>
    </location>
</feature>
<gene>
    <name evidence="3" type="ORF">NT6N_26690</name>
</gene>
<evidence type="ECO:0000259" key="2">
    <source>
        <dbReference type="Pfam" id="PF01757"/>
    </source>
</evidence>
<sequence>MQNLPWDGLTRNLHFDLGWSLLPFTPFTLGWHGVAVFFAISGYCIQLSWLQGNRSWISFGKRRFYRLFPTYLVWLLIFTLLAWLLPNIFTFKSDITQFVTHALLIHNWSGWTLWGINPSFWSIAVEIQLYALLPALVWMAHRFSWGKALAVTAVIEVLLRFPWQWIVGVDAGTYLPEVNVLGVTLAYWFSWSMGAWVASRQYAGAPQPLAKLPLLLAVLSVLVCWYIKPLSGYSFMAASFATCVWITKKLNNAEKTAEQPSLGTKRSQNPLYGVLSVIGVCSYSLYLLHQPLMVAFNTLFIRDLGIHTAVKMLIHMGVLLPVLSLIAYCSYQVIEKPTAMWGRKP</sequence>
<feature type="transmembrane region" description="Helical" evidence="1">
    <location>
        <begin position="312"/>
        <end position="334"/>
    </location>
</feature>
<keyword evidence="1" id="KW-0812">Transmembrane</keyword>
<dbReference type="GO" id="GO:0016020">
    <property type="term" value="C:membrane"/>
    <property type="evidence" value="ECO:0007669"/>
    <property type="project" value="TreeGrafter"/>
</dbReference>
<dbReference type="AlphaFoldDB" id="A0AAT9FNQ6"/>
<keyword evidence="1" id="KW-1133">Transmembrane helix</keyword>
<keyword evidence="1" id="KW-0472">Membrane</keyword>
<feature type="transmembrane region" description="Helical" evidence="1">
    <location>
        <begin position="271"/>
        <end position="292"/>
    </location>
</feature>